<evidence type="ECO:0000259" key="2">
    <source>
        <dbReference type="Pfam" id="PF00724"/>
    </source>
</evidence>
<evidence type="ECO:0000256" key="1">
    <source>
        <dbReference type="SAM" id="MobiDB-lite"/>
    </source>
</evidence>
<protein>
    <recommendedName>
        <fullName evidence="2">NADH:flavin oxidoreductase/NADH oxidase N-terminal domain-containing protein</fullName>
    </recommendedName>
</protein>
<proteinExistence type="predicted"/>
<dbReference type="InterPro" id="IPR013785">
    <property type="entry name" value="Aldolase_TIM"/>
</dbReference>
<dbReference type="Pfam" id="PF00724">
    <property type="entry name" value="Oxidored_FMN"/>
    <property type="match status" value="1"/>
</dbReference>
<keyword evidence="4" id="KW-1185">Reference proteome</keyword>
<organism evidence="3 4">
    <name type="scientific">Streptomyces gottesmaniae</name>
    <dbReference type="NCBI Taxonomy" id="3075518"/>
    <lineage>
        <taxon>Bacteria</taxon>
        <taxon>Bacillati</taxon>
        <taxon>Actinomycetota</taxon>
        <taxon>Actinomycetes</taxon>
        <taxon>Kitasatosporales</taxon>
        <taxon>Streptomycetaceae</taxon>
        <taxon>Streptomyces</taxon>
    </lineage>
</organism>
<evidence type="ECO:0000313" key="4">
    <source>
        <dbReference type="Proteomes" id="UP001180737"/>
    </source>
</evidence>
<dbReference type="Proteomes" id="UP001180737">
    <property type="component" value="Unassembled WGS sequence"/>
</dbReference>
<feature type="domain" description="NADH:flavin oxidoreductase/NADH oxidase N-terminal" evidence="2">
    <location>
        <begin position="5"/>
        <end position="67"/>
    </location>
</feature>
<reference evidence="3" key="1">
    <citation type="submission" date="2024-05" db="EMBL/GenBank/DDBJ databases">
        <title>30 novel species of actinomycetes from the DSMZ collection.</title>
        <authorList>
            <person name="Nouioui I."/>
        </authorList>
    </citation>
    <scope>NUCLEOTIDE SEQUENCE</scope>
    <source>
        <strain evidence="3">DSM 3412</strain>
    </source>
</reference>
<feature type="region of interest" description="Disordered" evidence="1">
    <location>
        <begin position="1"/>
        <end position="117"/>
    </location>
</feature>
<sequence>MTRPFDPVKIGRSTLKNRAVMPPTTRSRAYGPDASPTPLIAKDHAPRASAGVIVTEGNQPCVIGQGTSPPSGSRSSPPPTCRTVSPRVRRALPVMSKAMVPTRPITPTPPLPPLSEA</sequence>
<evidence type="ECO:0000313" key="3">
    <source>
        <dbReference type="EMBL" id="MDT0567200.1"/>
    </source>
</evidence>
<accession>A0ABU2YSA7</accession>
<feature type="compositionally biased region" description="Low complexity" evidence="1">
    <location>
        <begin position="66"/>
        <end position="86"/>
    </location>
</feature>
<dbReference type="EMBL" id="JAVRFJ010000004">
    <property type="protein sequence ID" value="MDT0567200.1"/>
    <property type="molecule type" value="Genomic_DNA"/>
</dbReference>
<dbReference type="Gene3D" id="3.20.20.70">
    <property type="entry name" value="Aldolase class I"/>
    <property type="match status" value="1"/>
</dbReference>
<dbReference type="InterPro" id="IPR001155">
    <property type="entry name" value="OxRdtase_FMN_N"/>
</dbReference>
<gene>
    <name evidence="3" type="ORF">RM704_06940</name>
</gene>
<feature type="compositionally biased region" description="Pro residues" evidence="1">
    <location>
        <begin position="104"/>
        <end position="117"/>
    </location>
</feature>
<name>A0ABU2YSA7_9ACTN</name>
<dbReference type="RefSeq" id="WP_107072460.1">
    <property type="nucleotide sequence ID" value="NZ_JAVRFJ010000004.1"/>
</dbReference>
<dbReference type="SUPFAM" id="SSF51395">
    <property type="entry name" value="FMN-linked oxidoreductases"/>
    <property type="match status" value="1"/>
</dbReference>
<comment type="caution">
    <text evidence="3">The sequence shown here is derived from an EMBL/GenBank/DDBJ whole genome shotgun (WGS) entry which is preliminary data.</text>
</comment>